<dbReference type="Pfam" id="PF00734">
    <property type="entry name" value="CBM_1"/>
    <property type="match status" value="1"/>
</dbReference>
<evidence type="ECO:0000313" key="8">
    <source>
        <dbReference type="EMBL" id="KIO24464.1"/>
    </source>
</evidence>
<feature type="chain" id="PRO_5002168523" description="CBM1 domain-containing protein" evidence="6">
    <location>
        <begin position="25"/>
        <end position="418"/>
    </location>
</feature>
<proteinExistence type="inferred from homology"/>
<dbReference type="InterPro" id="IPR011050">
    <property type="entry name" value="Pectin_lyase_fold/virulence"/>
</dbReference>
<evidence type="ECO:0000256" key="5">
    <source>
        <dbReference type="SAM" id="MobiDB-lite"/>
    </source>
</evidence>
<dbReference type="SMART" id="SM00656">
    <property type="entry name" value="Amb_all"/>
    <property type="match status" value="1"/>
</dbReference>
<keyword evidence="4" id="KW-0964">Secreted</keyword>
<feature type="compositionally biased region" description="Low complexity" evidence="5">
    <location>
        <begin position="70"/>
        <end position="127"/>
    </location>
</feature>
<dbReference type="InterPro" id="IPR045032">
    <property type="entry name" value="PEL"/>
</dbReference>
<dbReference type="EMBL" id="KN823061">
    <property type="protein sequence ID" value="KIO24464.1"/>
    <property type="molecule type" value="Genomic_DNA"/>
</dbReference>
<dbReference type="InterPro" id="IPR002022">
    <property type="entry name" value="Pec_lyase"/>
</dbReference>
<feature type="signal peptide" evidence="6">
    <location>
        <begin position="1"/>
        <end position="24"/>
    </location>
</feature>
<reference evidence="9" key="2">
    <citation type="submission" date="2015-01" db="EMBL/GenBank/DDBJ databases">
        <title>Evolutionary Origins and Diversification of the Mycorrhizal Mutualists.</title>
        <authorList>
            <consortium name="DOE Joint Genome Institute"/>
            <consortium name="Mycorrhizal Genomics Consortium"/>
            <person name="Kohler A."/>
            <person name="Kuo A."/>
            <person name="Nagy L.G."/>
            <person name="Floudas D."/>
            <person name="Copeland A."/>
            <person name="Barry K.W."/>
            <person name="Cichocki N."/>
            <person name="Veneault-Fourrey C."/>
            <person name="LaButti K."/>
            <person name="Lindquist E.A."/>
            <person name="Lipzen A."/>
            <person name="Lundell T."/>
            <person name="Morin E."/>
            <person name="Murat C."/>
            <person name="Riley R."/>
            <person name="Ohm R."/>
            <person name="Sun H."/>
            <person name="Tunlid A."/>
            <person name="Henrissat B."/>
            <person name="Grigoriev I.V."/>
            <person name="Hibbett D.S."/>
            <person name="Martin F."/>
        </authorList>
    </citation>
    <scope>NUCLEOTIDE SEQUENCE [LARGE SCALE GENOMIC DNA]</scope>
    <source>
        <strain evidence="9">MUT 4182</strain>
    </source>
</reference>
<feature type="region of interest" description="Disordered" evidence="5">
    <location>
        <begin position="70"/>
        <end position="144"/>
    </location>
</feature>
<dbReference type="GO" id="GO:0030570">
    <property type="term" value="F:pectate lyase activity"/>
    <property type="evidence" value="ECO:0007669"/>
    <property type="project" value="InterPro"/>
</dbReference>
<dbReference type="Pfam" id="PF00544">
    <property type="entry name" value="Pectate_lyase_4"/>
    <property type="match status" value="1"/>
</dbReference>
<gene>
    <name evidence="8" type="ORF">M407DRAFT_26168</name>
</gene>
<evidence type="ECO:0000256" key="4">
    <source>
        <dbReference type="RuleBase" id="RU361173"/>
    </source>
</evidence>
<dbReference type="HOGENOM" id="CLU_021894_0_0_1"/>
<dbReference type="Proteomes" id="UP000054248">
    <property type="component" value="Unassembled WGS sequence"/>
</dbReference>
<dbReference type="InterPro" id="IPR012334">
    <property type="entry name" value="Pectin_lyas_fold"/>
</dbReference>
<dbReference type="SMART" id="SM00236">
    <property type="entry name" value="fCBD"/>
    <property type="match status" value="1"/>
</dbReference>
<dbReference type="InterPro" id="IPR000254">
    <property type="entry name" value="CBD"/>
</dbReference>
<dbReference type="Gene3D" id="2.160.20.10">
    <property type="entry name" value="Single-stranded right-handed beta-helix, Pectin lyase-like"/>
    <property type="match status" value="1"/>
</dbReference>
<name>A0A0C3QG92_9AGAM</name>
<dbReference type="PANTHER" id="PTHR31683:SF18">
    <property type="entry name" value="PECTATE LYASE 21-RELATED"/>
    <property type="match status" value="1"/>
</dbReference>
<evidence type="ECO:0000256" key="6">
    <source>
        <dbReference type="SAM" id="SignalP"/>
    </source>
</evidence>
<sequence>MLHGKSLLAAPAVLLALAANVANADVALYGQCGGLTYTGETTCVSGAVCVYQNDYYWQCLAGTAATTTTTSKTSTTTSKTSTTTTKTSTSSTTTKTSSSSTTTKTSSSTTTTKATTTTTTSGGTSTGCPTNLEGYATQNGGTTGGAGGSTVTVSSLADLRTAVTGTTAKIVRLTSVITGDGEVVDVGSNTSILGACGGGLTGSGFRVKEGANVIFRNLKLYKSEAPTDLIEIQASTNVWVDHNEFYSDLDHDKDFYDGATDVNHGSDFVTVSWNYYHHHYKTSLVGHSDNNGDEDTGHFHVTYHHNYFSDLGSRLPSLRFGTGHIYNNYYKNIITSCIDSRDGAQTLIENNKFENATAVLMTTTHAGYANPVGNDWGGATPELNPGTFTSAPYSYSLGATTDVVSTVTSCAGTCKITV</sequence>
<dbReference type="PANTHER" id="PTHR31683">
    <property type="entry name" value="PECTATE LYASE 18-RELATED"/>
    <property type="match status" value="1"/>
</dbReference>
<dbReference type="SUPFAM" id="SSF51126">
    <property type="entry name" value="Pectin lyase-like"/>
    <property type="match status" value="1"/>
</dbReference>
<organism evidence="8 9">
    <name type="scientific">Tulasnella calospora MUT 4182</name>
    <dbReference type="NCBI Taxonomy" id="1051891"/>
    <lineage>
        <taxon>Eukaryota</taxon>
        <taxon>Fungi</taxon>
        <taxon>Dikarya</taxon>
        <taxon>Basidiomycota</taxon>
        <taxon>Agaricomycotina</taxon>
        <taxon>Agaricomycetes</taxon>
        <taxon>Cantharellales</taxon>
        <taxon>Tulasnellaceae</taxon>
        <taxon>Tulasnella</taxon>
    </lineage>
</organism>
<keyword evidence="2 6" id="KW-0732">Signal</keyword>
<dbReference type="PROSITE" id="PS51164">
    <property type="entry name" value="CBM1_2"/>
    <property type="match status" value="1"/>
</dbReference>
<dbReference type="GO" id="GO:0000272">
    <property type="term" value="P:polysaccharide catabolic process"/>
    <property type="evidence" value="ECO:0007669"/>
    <property type="project" value="UniProtKB-KW"/>
</dbReference>
<dbReference type="GO" id="GO:0005576">
    <property type="term" value="C:extracellular region"/>
    <property type="evidence" value="ECO:0007669"/>
    <property type="project" value="UniProtKB-SubCell"/>
</dbReference>
<dbReference type="SUPFAM" id="SSF57180">
    <property type="entry name" value="Cellulose-binding domain"/>
    <property type="match status" value="1"/>
</dbReference>
<evidence type="ECO:0000313" key="9">
    <source>
        <dbReference type="Proteomes" id="UP000054248"/>
    </source>
</evidence>
<keyword evidence="3 4" id="KW-0456">Lyase</keyword>
<comment type="similarity">
    <text evidence="1 4">Belongs to the polysaccharide lyase 1 family.</text>
</comment>
<dbReference type="GO" id="GO:0030248">
    <property type="term" value="F:cellulose binding"/>
    <property type="evidence" value="ECO:0007669"/>
    <property type="project" value="InterPro"/>
</dbReference>
<evidence type="ECO:0000259" key="7">
    <source>
        <dbReference type="PROSITE" id="PS51164"/>
    </source>
</evidence>
<accession>A0A0C3QG92</accession>
<evidence type="ECO:0000256" key="2">
    <source>
        <dbReference type="ARBA" id="ARBA00022729"/>
    </source>
</evidence>
<dbReference type="STRING" id="1051891.A0A0C3QG92"/>
<dbReference type="AlphaFoldDB" id="A0A0C3QG92"/>
<keyword evidence="4" id="KW-0624">Polysaccharide degradation</keyword>
<evidence type="ECO:0000256" key="3">
    <source>
        <dbReference type="ARBA" id="ARBA00023239"/>
    </source>
</evidence>
<keyword evidence="9" id="KW-1185">Reference proteome</keyword>
<reference evidence="8 9" key="1">
    <citation type="submission" date="2014-04" db="EMBL/GenBank/DDBJ databases">
        <authorList>
            <consortium name="DOE Joint Genome Institute"/>
            <person name="Kuo A."/>
            <person name="Girlanda M."/>
            <person name="Perotto S."/>
            <person name="Kohler A."/>
            <person name="Nagy L.G."/>
            <person name="Floudas D."/>
            <person name="Copeland A."/>
            <person name="Barry K.W."/>
            <person name="Cichocki N."/>
            <person name="Veneault-Fourrey C."/>
            <person name="LaButti K."/>
            <person name="Lindquist E.A."/>
            <person name="Lipzen A."/>
            <person name="Lundell T."/>
            <person name="Morin E."/>
            <person name="Murat C."/>
            <person name="Sun H."/>
            <person name="Tunlid A."/>
            <person name="Henrissat B."/>
            <person name="Grigoriev I.V."/>
            <person name="Hibbett D.S."/>
            <person name="Martin F."/>
            <person name="Nordberg H.P."/>
            <person name="Cantor M.N."/>
            <person name="Hua S.X."/>
        </authorList>
    </citation>
    <scope>NUCLEOTIDE SEQUENCE [LARGE SCALE GENOMIC DNA]</scope>
    <source>
        <strain evidence="8 9">MUT 4182</strain>
    </source>
</reference>
<protein>
    <recommendedName>
        <fullName evidence="7">CBM1 domain-containing protein</fullName>
    </recommendedName>
</protein>
<evidence type="ECO:0000256" key="1">
    <source>
        <dbReference type="ARBA" id="ARBA00010980"/>
    </source>
</evidence>
<feature type="domain" description="CBM1" evidence="7">
    <location>
        <begin position="24"/>
        <end position="60"/>
    </location>
</feature>
<keyword evidence="4" id="KW-0119">Carbohydrate metabolism</keyword>
<comment type="subcellular location">
    <subcellularLocation>
        <location evidence="4">Secreted</location>
    </subcellularLocation>
</comment>
<dbReference type="OrthoDB" id="1637350at2759"/>
<dbReference type="PROSITE" id="PS00562">
    <property type="entry name" value="CBM1_1"/>
    <property type="match status" value="1"/>
</dbReference>
<dbReference type="InterPro" id="IPR035971">
    <property type="entry name" value="CBD_sf"/>
</dbReference>